<gene>
    <name evidence="1" type="ORF">CLV42_10819</name>
</gene>
<keyword evidence="2" id="KW-1185">Reference proteome</keyword>
<reference evidence="1 2" key="1">
    <citation type="submission" date="2018-03" db="EMBL/GenBank/DDBJ databases">
        <title>Genomic Encyclopedia of Archaeal and Bacterial Type Strains, Phase II (KMG-II): from individual species to whole genera.</title>
        <authorList>
            <person name="Goeker M."/>
        </authorList>
    </citation>
    <scope>NUCLEOTIDE SEQUENCE [LARGE SCALE GENOMIC DNA]</scope>
    <source>
        <strain evidence="1 2">DSM 18107</strain>
    </source>
</reference>
<evidence type="ECO:0000313" key="2">
    <source>
        <dbReference type="Proteomes" id="UP000240978"/>
    </source>
</evidence>
<dbReference type="EMBL" id="PYGK01000008">
    <property type="protein sequence ID" value="PSL28100.1"/>
    <property type="molecule type" value="Genomic_DNA"/>
</dbReference>
<organism evidence="1 2">
    <name type="scientific">Chitinophaga ginsengisoli</name>
    <dbReference type="NCBI Taxonomy" id="363837"/>
    <lineage>
        <taxon>Bacteria</taxon>
        <taxon>Pseudomonadati</taxon>
        <taxon>Bacteroidota</taxon>
        <taxon>Chitinophagia</taxon>
        <taxon>Chitinophagales</taxon>
        <taxon>Chitinophagaceae</taxon>
        <taxon>Chitinophaga</taxon>
    </lineage>
</organism>
<evidence type="ECO:0000313" key="1">
    <source>
        <dbReference type="EMBL" id="PSL28100.1"/>
    </source>
</evidence>
<sequence length="47" mass="5358">MNRFLSFTHENGGYWAKIMLSTANNGGHRAKLINNQSVKRRSLGHFP</sequence>
<dbReference type="AlphaFoldDB" id="A0A2P8G288"/>
<protein>
    <submittedName>
        <fullName evidence="1">Uncharacterized protein</fullName>
    </submittedName>
</protein>
<name>A0A2P8G288_9BACT</name>
<dbReference type="Proteomes" id="UP000240978">
    <property type="component" value="Unassembled WGS sequence"/>
</dbReference>
<accession>A0A2P8G288</accession>
<comment type="caution">
    <text evidence="1">The sequence shown here is derived from an EMBL/GenBank/DDBJ whole genome shotgun (WGS) entry which is preliminary data.</text>
</comment>
<proteinExistence type="predicted"/>